<dbReference type="SUPFAM" id="SSF75169">
    <property type="entry name" value="DsrEFH-like"/>
    <property type="match status" value="1"/>
</dbReference>
<protein>
    <recommendedName>
        <fullName evidence="3">Acyl-CoA transferase</fullName>
    </recommendedName>
</protein>
<dbReference type="Proteomes" id="UP000196027">
    <property type="component" value="Chromosome"/>
</dbReference>
<gene>
    <name evidence="1" type="ORF">OLMES_4733</name>
</gene>
<name>A0A1Y0IDX5_9GAMM</name>
<dbReference type="Gene3D" id="3.40.1260.10">
    <property type="entry name" value="DsrEFH-like"/>
    <property type="match status" value="1"/>
</dbReference>
<dbReference type="OrthoDB" id="5704412at2"/>
<dbReference type="InterPro" id="IPR027396">
    <property type="entry name" value="DsrEFH-like"/>
</dbReference>
<evidence type="ECO:0000313" key="2">
    <source>
        <dbReference type="Proteomes" id="UP000196027"/>
    </source>
</evidence>
<proteinExistence type="predicted"/>
<evidence type="ECO:0000313" key="1">
    <source>
        <dbReference type="EMBL" id="ARU58722.1"/>
    </source>
</evidence>
<dbReference type="AlphaFoldDB" id="A0A1Y0IDX5"/>
<dbReference type="KEGG" id="ome:OLMES_4733"/>
<accession>A0A1Y0IDX5</accession>
<reference evidence="1 2" key="1">
    <citation type="submission" date="2017-05" db="EMBL/GenBank/DDBJ databases">
        <title>Genomic insights into alkan degradation activity of Oleiphilus messinensis.</title>
        <authorList>
            <person name="Kozyavkin S.A."/>
            <person name="Slesarev A.I."/>
            <person name="Golyshin P.N."/>
            <person name="Korzhenkov A."/>
            <person name="Golyshina O.N."/>
            <person name="Toshchakov S.V."/>
        </authorList>
    </citation>
    <scope>NUCLEOTIDE SEQUENCE [LARGE SCALE GENOMIC DNA]</scope>
    <source>
        <strain evidence="1 2">ME102</strain>
    </source>
</reference>
<sequence>MTKGLLLSRIGRWGVIGCILLVGVLLARSVSAETPSQVVPLIDSGSEGKRYVARIELHTPEEIEALFGKASQLIEDGEHYSGGEPIAFILHGPEIGIFAKSNFQKYRSLVRQAAELDAFNVIDLKVCEYYLQKLNISPADLPPFVETVPFGPTEKKRLLNQGYVHF</sequence>
<evidence type="ECO:0008006" key="3">
    <source>
        <dbReference type="Google" id="ProtNLM"/>
    </source>
</evidence>
<keyword evidence="2" id="KW-1185">Reference proteome</keyword>
<organism evidence="1 2">
    <name type="scientific">Oleiphilus messinensis</name>
    <dbReference type="NCBI Taxonomy" id="141451"/>
    <lineage>
        <taxon>Bacteria</taxon>
        <taxon>Pseudomonadati</taxon>
        <taxon>Pseudomonadota</taxon>
        <taxon>Gammaproteobacteria</taxon>
        <taxon>Oceanospirillales</taxon>
        <taxon>Oleiphilaceae</taxon>
        <taxon>Oleiphilus</taxon>
    </lineage>
</organism>
<dbReference type="RefSeq" id="WP_087463466.1">
    <property type="nucleotide sequence ID" value="NZ_CP021425.1"/>
</dbReference>
<dbReference type="EMBL" id="CP021425">
    <property type="protein sequence ID" value="ARU58722.1"/>
    <property type="molecule type" value="Genomic_DNA"/>
</dbReference>